<keyword evidence="4" id="KW-1185">Reference proteome</keyword>
<dbReference type="InParanoid" id="E3MIL0"/>
<dbReference type="STRING" id="31234.E3MIL0"/>
<dbReference type="HOGENOM" id="CLU_607269_0_0_1"/>
<dbReference type="SUPFAM" id="SSF53187">
    <property type="entry name" value="Zn-dependent exopeptidases"/>
    <property type="match status" value="1"/>
</dbReference>
<feature type="domain" description="Peptidase M28" evidence="2">
    <location>
        <begin position="81"/>
        <end position="154"/>
    </location>
</feature>
<dbReference type="InterPro" id="IPR036390">
    <property type="entry name" value="WH_DNA-bd_sf"/>
</dbReference>
<dbReference type="Gene3D" id="1.10.10.10">
    <property type="entry name" value="Winged helix-like DNA-binding domain superfamily/Winged helix DNA-binding domain"/>
    <property type="match status" value="1"/>
</dbReference>
<dbReference type="SUPFAM" id="SSF46785">
    <property type="entry name" value="Winged helix' DNA-binding domain"/>
    <property type="match status" value="1"/>
</dbReference>
<evidence type="ECO:0000313" key="3">
    <source>
        <dbReference type="EMBL" id="EFP02575.1"/>
    </source>
</evidence>
<sequence>MSQKFAVHALITIADVDRMKHDLSKFLSISRHNETEKSVARAAIKRALEAVGLNSMTHTFIHEESNEIGANVIAVQKGPYFGTGNDKMLILSANYDTVEGSPGVDDNGSGVAAVLEAARVLSTLDNLYSRQNTIVYVFFDMKHKALAGSHAFVEDVLLPLMERTNTKVIGTVIADGLLHFDPFPASQAMPPEFESFFPEAAQLLHEHSHMGDFIQISSRNDVDEELCDIAKNFDKTAAEFGLTPIENMLSHQLERNEIDGEKKIIQNSGEKQKGEVEKIKIDKHEAYAIDILFSTGKGQPKDMDTRTTVYKKNEAVTYQLKMKASRVFFSDVNKQYLNVKFQHGPMPFSLRGFEEEVKAKMGVVECEKYGLLTPYPVLYEKEGELVAQFKATVLVMPNGLLKIAGLPFDSDTYQSELSVKDAELQTVLKSALKPKKKKEVKKEEPAAAKKA</sequence>
<accession>E3MIL0</accession>
<dbReference type="Gene3D" id="3.40.630.10">
    <property type="entry name" value="Zn peptidases"/>
    <property type="match status" value="1"/>
</dbReference>
<dbReference type="FunFam" id="1.10.10.10:FF:000029">
    <property type="entry name" value="Proliferation-associated 2G4, a"/>
    <property type="match status" value="1"/>
</dbReference>
<gene>
    <name evidence="3" type="ORF">CRE_02394</name>
</gene>
<dbReference type="Pfam" id="PF04389">
    <property type="entry name" value="Peptidase_M28"/>
    <property type="match status" value="1"/>
</dbReference>
<dbReference type="AlphaFoldDB" id="E3MIL0"/>
<dbReference type="Proteomes" id="UP000008281">
    <property type="component" value="Unassembled WGS sequence"/>
</dbReference>
<proteinExistence type="inferred from homology"/>
<name>E3MIL0_CAERE</name>
<dbReference type="InterPro" id="IPR036005">
    <property type="entry name" value="Creatinase/aminopeptidase-like"/>
</dbReference>
<dbReference type="PANTHER" id="PTHR10804">
    <property type="entry name" value="PROTEASE FAMILY M24 METHIONYL AMINOPEPTIDASE, AMINOPEPTIDASE P"/>
    <property type="match status" value="1"/>
</dbReference>
<dbReference type="eggNOG" id="KOG2776">
    <property type="taxonomic scope" value="Eukaryota"/>
</dbReference>
<dbReference type="InterPro" id="IPR007484">
    <property type="entry name" value="Peptidase_M28"/>
</dbReference>
<comment type="similarity">
    <text evidence="1">Belongs to the peptidase M24 family.</text>
</comment>
<organism evidence="4">
    <name type="scientific">Caenorhabditis remanei</name>
    <name type="common">Caenorhabditis vulgaris</name>
    <dbReference type="NCBI Taxonomy" id="31234"/>
    <lineage>
        <taxon>Eukaryota</taxon>
        <taxon>Metazoa</taxon>
        <taxon>Ecdysozoa</taxon>
        <taxon>Nematoda</taxon>
        <taxon>Chromadorea</taxon>
        <taxon>Rhabditida</taxon>
        <taxon>Rhabditina</taxon>
        <taxon>Rhabditomorpha</taxon>
        <taxon>Rhabditoidea</taxon>
        <taxon>Rhabditidae</taxon>
        <taxon>Peloderinae</taxon>
        <taxon>Caenorhabditis</taxon>
    </lineage>
</organism>
<dbReference type="EMBL" id="DS268448">
    <property type="protein sequence ID" value="EFP02575.1"/>
    <property type="molecule type" value="Genomic_DNA"/>
</dbReference>
<dbReference type="InterPro" id="IPR047113">
    <property type="entry name" value="PA2G4/ARX1"/>
</dbReference>
<dbReference type="eggNOG" id="KOG2194">
    <property type="taxonomic scope" value="Eukaryota"/>
</dbReference>
<dbReference type="SUPFAM" id="SSF55920">
    <property type="entry name" value="Creatinase/aminopeptidase"/>
    <property type="match status" value="1"/>
</dbReference>
<protein>
    <recommendedName>
        <fullName evidence="2">Peptidase M28 domain-containing protein</fullName>
    </recommendedName>
</protein>
<evidence type="ECO:0000313" key="4">
    <source>
        <dbReference type="Proteomes" id="UP000008281"/>
    </source>
</evidence>
<reference evidence="3" key="1">
    <citation type="submission" date="2007-07" db="EMBL/GenBank/DDBJ databases">
        <title>PCAP assembly of the Caenorhabditis remanei genome.</title>
        <authorList>
            <consortium name="The Caenorhabditis remanei Sequencing Consortium"/>
            <person name="Wilson R.K."/>
        </authorList>
    </citation>
    <scope>NUCLEOTIDE SEQUENCE [LARGE SCALE GENOMIC DNA]</scope>
    <source>
        <strain evidence="3">PB4641</strain>
    </source>
</reference>
<evidence type="ECO:0000259" key="2">
    <source>
        <dbReference type="Pfam" id="PF04389"/>
    </source>
</evidence>
<dbReference type="Gene3D" id="3.90.230.10">
    <property type="entry name" value="Creatinase/methionine aminopeptidase superfamily"/>
    <property type="match status" value="1"/>
</dbReference>
<dbReference type="InterPro" id="IPR036388">
    <property type="entry name" value="WH-like_DNA-bd_sf"/>
</dbReference>
<dbReference type="PANTHER" id="PTHR10804:SF11">
    <property type="entry name" value="PROLIFERATION-ASSOCIATED PROTEIN 2G4"/>
    <property type="match status" value="1"/>
</dbReference>
<evidence type="ECO:0000256" key="1">
    <source>
        <dbReference type="ARBA" id="ARBA00007319"/>
    </source>
</evidence>
<dbReference type="OrthoDB" id="2214at2759"/>